<keyword evidence="3" id="KW-1185">Reference proteome</keyword>
<reference evidence="2" key="1">
    <citation type="submission" date="2022-12" db="EMBL/GenBank/DDBJ databases">
        <title>Draft genome assemblies for two species of Escallonia (Escalloniales).</title>
        <authorList>
            <person name="Chanderbali A."/>
            <person name="Dervinis C."/>
            <person name="Anghel I."/>
            <person name="Soltis D."/>
            <person name="Soltis P."/>
            <person name="Zapata F."/>
        </authorList>
    </citation>
    <scope>NUCLEOTIDE SEQUENCE</scope>
    <source>
        <strain evidence="2">UCBG92.1500</strain>
        <tissue evidence="2">Leaf</tissue>
    </source>
</reference>
<organism evidence="2 3">
    <name type="scientific">Escallonia rubra</name>
    <dbReference type="NCBI Taxonomy" id="112253"/>
    <lineage>
        <taxon>Eukaryota</taxon>
        <taxon>Viridiplantae</taxon>
        <taxon>Streptophyta</taxon>
        <taxon>Embryophyta</taxon>
        <taxon>Tracheophyta</taxon>
        <taxon>Spermatophyta</taxon>
        <taxon>Magnoliopsida</taxon>
        <taxon>eudicotyledons</taxon>
        <taxon>Gunneridae</taxon>
        <taxon>Pentapetalae</taxon>
        <taxon>asterids</taxon>
        <taxon>campanulids</taxon>
        <taxon>Escalloniales</taxon>
        <taxon>Escalloniaceae</taxon>
        <taxon>Escallonia</taxon>
    </lineage>
</organism>
<feature type="domain" description="Reverse transcriptase Ty1/copia-type" evidence="1">
    <location>
        <begin position="48"/>
        <end position="113"/>
    </location>
</feature>
<gene>
    <name evidence="2" type="ORF">RJ640_020498</name>
</gene>
<evidence type="ECO:0000313" key="2">
    <source>
        <dbReference type="EMBL" id="KAK2980846.1"/>
    </source>
</evidence>
<name>A0AA88RKN6_9ASTE</name>
<sequence>MEPQLFLIPQQGVLPATANKTMALDNRGIIMASHRADIHQTIREIGRGIVCKLHGVLCGLKQSPRAWFERFSLAMKKHDFKQSNADHTLFLKHREGMVTALIIYVKDVIIAWNDE</sequence>
<evidence type="ECO:0000313" key="3">
    <source>
        <dbReference type="Proteomes" id="UP001187471"/>
    </source>
</evidence>
<dbReference type="Pfam" id="PF07727">
    <property type="entry name" value="RVT_2"/>
    <property type="match status" value="1"/>
</dbReference>
<dbReference type="EMBL" id="JAVXUO010001587">
    <property type="protein sequence ID" value="KAK2980846.1"/>
    <property type="molecule type" value="Genomic_DNA"/>
</dbReference>
<dbReference type="AlphaFoldDB" id="A0AA88RKN6"/>
<accession>A0AA88RKN6</accession>
<dbReference type="Proteomes" id="UP001187471">
    <property type="component" value="Unassembled WGS sequence"/>
</dbReference>
<evidence type="ECO:0000259" key="1">
    <source>
        <dbReference type="Pfam" id="PF07727"/>
    </source>
</evidence>
<comment type="caution">
    <text evidence="2">The sequence shown here is derived from an EMBL/GenBank/DDBJ whole genome shotgun (WGS) entry which is preliminary data.</text>
</comment>
<proteinExistence type="predicted"/>
<dbReference type="InterPro" id="IPR013103">
    <property type="entry name" value="RVT_2"/>
</dbReference>
<protein>
    <recommendedName>
        <fullName evidence="1">Reverse transcriptase Ty1/copia-type domain-containing protein</fullName>
    </recommendedName>
</protein>